<accession>A0A6H5GK98</accession>
<feature type="non-terminal residue" evidence="1">
    <location>
        <position position="53"/>
    </location>
</feature>
<dbReference type="Proteomes" id="UP000479000">
    <property type="component" value="Unassembled WGS sequence"/>
</dbReference>
<proteinExistence type="predicted"/>
<protein>
    <submittedName>
        <fullName evidence="1">Uncharacterized protein</fullName>
    </submittedName>
</protein>
<name>A0A6H5GK98_9HEMI</name>
<dbReference type="EMBL" id="CADCXU010014765">
    <property type="protein sequence ID" value="CAB0004246.1"/>
    <property type="molecule type" value="Genomic_DNA"/>
</dbReference>
<evidence type="ECO:0000313" key="2">
    <source>
        <dbReference type="Proteomes" id="UP000479000"/>
    </source>
</evidence>
<organism evidence="1 2">
    <name type="scientific">Nesidiocoris tenuis</name>
    <dbReference type="NCBI Taxonomy" id="355587"/>
    <lineage>
        <taxon>Eukaryota</taxon>
        <taxon>Metazoa</taxon>
        <taxon>Ecdysozoa</taxon>
        <taxon>Arthropoda</taxon>
        <taxon>Hexapoda</taxon>
        <taxon>Insecta</taxon>
        <taxon>Pterygota</taxon>
        <taxon>Neoptera</taxon>
        <taxon>Paraneoptera</taxon>
        <taxon>Hemiptera</taxon>
        <taxon>Heteroptera</taxon>
        <taxon>Panheteroptera</taxon>
        <taxon>Cimicomorpha</taxon>
        <taxon>Miridae</taxon>
        <taxon>Dicyphina</taxon>
        <taxon>Nesidiocoris</taxon>
    </lineage>
</organism>
<sequence>MLISNHVNLKFKLYSVKIQNYLFAWTKIDPQCTARMVFLESPILPFKISQIPM</sequence>
<dbReference type="AlphaFoldDB" id="A0A6H5GK98"/>
<gene>
    <name evidence="1" type="ORF">NTEN_LOCUS9723</name>
</gene>
<keyword evidence="2" id="KW-1185">Reference proteome</keyword>
<reference evidence="1 2" key="1">
    <citation type="submission" date="2020-02" db="EMBL/GenBank/DDBJ databases">
        <authorList>
            <person name="Ferguson B K."/>
        </authorList>
    </citation>
    <scope>NUCLEOTIDE SEQUENCE [LARGE SCALE GENOMIC DNA]</scope>
</reference>
<evidence type="ECO:0000313" key="1">
    <source>
        <dbReference type="EMBL" id="CAB0004246.1"/>
    </source>
</evidence>